<evidence type="ECO:0000256" key="1">
    <source>
        <dbReference type="SAM" id="MobiDB-lite"/>
    </source>
</evidence>
<feature type="compositionally biased region" description="Low complexity" evidence="1">
    <location>
        <begin position="138"/>
        <end position="154"/>
    </location>
</feature>
<dbReference type="Proteomes" id="UP000765507">
    <property type="component" value="Unassembled WGS sequence"/>
</dbReference>
<accession>A0A8T1SC80</accession>
<proteinExistence type="predicted"/>
<protein>
    <submittedName>
        <fullName evidence="2">Transmembrane protein 91</fullName>
    </submittedName>
</protein>
<dbReference type="AlphaFoldDB" id="A0A8T1SC80"/>
<gene>
    <name evidence="2" type="primary">Tmem91</name>
    <name evidence="2" type="ORF">G0U57_012393</name>
</gene>
<feature type="compositionally biased region" description="Polar residues" evidence="1">
    <location>
        <begin position="15"/>
        <end position="31"/>
    </location>
</feature>
<keyword evidence="2" id="KW-0472">Membrane</keyword>
<keyword evidence="2" id="KW-0812">Transmembrane</keyword>
<keyword evidence="3" id="KW-1185">Reference proteome</keyword>
<feature type="region of interest" description="Disordered" evidence="1">
    <location>
        <begin position="1"/>
        <end position="154"/>
    </location>
</feature>
<dbReference type="EMBL" id="JAHGAV010000332">
    <property type="protein sequence ID" value="KAG6926287.1"/>
    <property type="molecule type" value="Genomic_DNA"/>
</dbReference>
<feature type="compositionally biased region" description="Polar residues" evidence="1">
    <location>
        <begin position="123"/>
        <end position="137"/>
    </location>
</feature>
<organism evidence="2 3">
    <name type="scientific">Chelydra serpentina</name>
    <name type="common">Snapping turtle</name>
    <name type="synonym">Testudo serpentina</name>
    <dbReference type="NCBI Taxonomy" id="8475"/>
    <lineage>
        <taxon>Eukaryota</taxon>
        <taxon>Metazoa</taxon>
        <taxon>Chordata</taxon>
        <taxon>Craniata</taxon>
        <taxon>Vertebrata</taxon>
        <taxon>Euteleostomi</taxon>
        <taxon>Archelosauria</taxon>
        <taxon>Testudinata</taxon>
        <taxon>Testudines</taxon>
        <taxon>Cryptodira</taxon>
        <taxon>Durocryptodira</taxon>
        <taxon>Americhelydia</taxon>
        <taxon>Chelydroidea</taxon>
        <taxon>Chelydridae</taxon>
        <taxon>Chelydra</taxon>
    </lineage>
</organism>
<name>A0A8T1SC80_CHESE</name>
<reference evidence="2 3" key="1">
    <citation type="journal article" date="2020" name="G3 (Bethesda)">
        <title>Draft Genome of the Common Snapping Turtle, Chelydra serpentina, a Model for Phenotypic Plasticity in Reptiles.</title>
        <authorList>
            <person name="Das D."/>
            <person name="Singh S.K."/>
            <person name="Bierstedt J."/>
            <person name="Erickson A."/>
            <person name="Galli G.L.J."/>
            <person name="Crossley D.A. 2nd"/>
            <person name="Rhen T."/>
        </authorList>
    </citation>
    <scope>NUCLEOTIDE SEQUENCE [LARGE SCALE GENOMIC DNA]</scope>
    <source>
        <strain evidence="2">KW</strain>
    </source>
</reference>
<feature type="compositionally biased region" description="Low complexity" evidence="1">
    <location>
        <begin position="57"/>
        <end position="67"/>
    </location>
</feature>
<evidence type="ECO:0000313" key="3">
    <source>
        <dbReference type="Proteomes" id="UP000765507"/>
    </source>
</evidence>
<comment type="caution">
    <text evidence="2">The sequence shown here is derived from an EMBL/GenBank/DDBJ whole genome shotgun (WGS) entry which is preliminary data.</text>
</comment>
<feature type="compositionally biased region" description="Low complexity" evidence="1">
    <location>
        <begin position="105"/>
        <end position="117"/>
    </location>
</feature>
<evidence type="ECO:0000313" key="2">
    <source>
        <dbReference type="EMBL" id="KAG6926287.1"/>
    </source>
</evidence>
<feature type="non-terminal residue" evidence="2">
    <location>
        <position position="154"/>
    </location>
</feature>
<feature type="compositionally biased region" description="Pro residues" evidence="1">
    <location>
        <begin position="1"/>
        <end position="12"/>
    </location>
</feature>
<sequence>VTWEPRTPPDPQPEQGISASWRTSRNFSTAAGQALRAPGWGRAAGTPRLLRRGPAGGATAPAGPAAAGRRDPAEDTGAAGSPDPAPSRARGQPGAPRWRSRVTARRLSGSRLSAPSSARRRTFTQSAARWGTESSCLSSSTTRRVTARARATSP</sequence>